<accession>D5E5J6</accession>
<dbReference type="GO" id="GO:0003677">
    <property type="term" value="F:DNA binding"/>
    <property type="evidence" value="ECO:0007669"/>
    <property type="project" value="UniProtKB-KW"/>
</dbReference>
<dbReference type="STRING" id="512564.MCRO_0407"/>
<dbReference type="OrthoDB" id="5109672at2"/>
<gene>
    <name evidence="3" type="ordered locus">MCRO_0407</name>
</gene>
<keyword evidence="1" id="KW-0680">Restriction system</keyword>
<keyword evidence="4" id="KW-1185">Reference proteome</keyword>
<evidence type="ECO:0000256" key="1">
    <source>
        <dbReference type="ARBA" id="ARBA00022747"/>
    </source>
</evidence>
<dbReference type="Gene3D" id="3.90.220.20">
    <property type="entry name" value="DNA methylase specificity domains"/>
    <property type="match status" value="1"/>
</dbReference>
<dbReference type="RefSeq" id="WP_013054630.1">
    <property type="nucleotide sequence ID" value="NC_014014.1"/>
</dbReference>
<reference key="2">
    <citation type="submission" date="2010-03" db="EMBL/GenBank/DDBJ databases">
        <authorList>
            <person name="Ma Z."/>
            <person name="Wang X."/>
            <person name="Liu H."/>
        </authorList>
    </citation>
    <scope>NUCLEOTIDE SEQUENCE</scope>
    <source>
        <strain>MP145</strain>
    </source>
</reference>
<evidence type="ECO:0000313" key="4">
    <source>
        <dbReference type="Proteomes" id="UP000001845"/>
    </source>
</evidence>
<dbReference type="InterPro" id="IPR044946">
    <property type="entry name" value="Restrct_endonuc_typeI_TRD_sf"/>
</dbReference>
<evidence type="ECO:0000256" key="2">
    <source>
        <dbReference type="ARBA" id="ARBA00023125"/>
    </source>
</evidence>
<proteinExistence type="predicted"/>
<organism evidence="3 4">
    <name type="scientific">Mycoplasma crocodyli (strain ATCC 51981 / MP145)</name>
    <dbReference type="NCBI Taxonomy" id="512564"/>
    <lineage>
        <taxon>Bacteria</taxon>
        <taxon>Bacillati</taxon>
        <taxon>Mycoplasmatota</taxon>
        <taxon>Mollicutes</taxon>
        <taxon>Mycoplasmataceae</taxon>
        <taxon>Mycoplasma</taxon>
    </lineage>
</organism>
<dbReference type="EMBL" id="CP001991">
    <property type="protein sequence ID" value="ADE19854.1"/>
    <property type="molecule type" value="Genomic_DNA"/>
</dbReference>
<name>D5E5J6_MYCCM</name>
<reference evidence="3 4" key="3">
    <citation type="journal article" date="2011" name="J. Bacteriol.">
        <title>Genome sequences of Mycoplasma alligatoris A21JP2T and Mycoplasma crocodyli MP145T.</title>
        <authorList>
            <person name="Brown D.R."/>
            <person name="Farmerie W.G."/>
            <person name="May M."/>
            <person name="Benders G.A."/>
            <person name="Durkin A.S."/>
            <person name="Hlavinka K."/>
            <person name="Hostetler J."/>
            <person name="Jackson J."/>
            <person name="Johnson J."/>
            <person name="Miller R.H."/>
            <person name="Paralanov V."/>
            <person name="Radune D."/>
            <person name="Szczypinski B."/>
            <person name="Glass J.I."/>
        </authorList>
    </citation>
    <scope>NUCLEOTIDE SEQUENCE [LARGE SCALE GENOMIC DNA]</scope>
    <source>
        <strain evidence="4">ATCC 51981 / MP145</strain>
    </source>
</reference>
<evidence type="ECO:0000313" key="3">
    <source>
        <dbReference type="EMBL" id="ADE19854.1"/>
    </source>
</evidence>
<keyword evidence="2" id="KW-0238">DNA-binding</keyword>
<dbReference type="GO" id="GO:0009307">
    <property type="term" value="P:DNA restriction-modification system"/>
    <property type="evidence" value="ECO:0007669"/>
    <property type="project" value="UniProtKB-KW"/>
</dbReference>
<dbReference type="Proteomes" id="UP000001845">
    <property type="component" value="Chromosome"/>
</dbReference>
<dbReference type="KEGG" id="mcd:MCRO_0407"/>
<dbReference type="AlphaFoldDB" id="D5E5J6"/>
<sequence length="417" mass="48886">MKEIIWKSFKLGDLFDNKVGRDSSIAQKNLDKSNEYTDEYNISIITESKFNNGIGFFMRKDDDILKGKIIEKGLTYGTQFGNANYHNYKHFIIGNVNYLFIKNEVLNKKCNLNIGNYLAKTINLIFSKSKLFGYGNKIDKLSFNREIILLPTIEVKKEDEWIWHENDKYYTLATDYINSLMDKAKEYREQKTIKSYEAERAKYEAERAKYEALYKIQRDSLTWKSFKLGDLFERSTALALGSNQKDLSIFNEKTENTISLISASRNGSGCIGYIEKKCVDKTKISVNKITFDDQWGFTFFQKEPFVITGGHNAILETKNNKLKKLLDNNLSGYSFLSLIANKITIKSNMFGYGYKINNKFDREIILLPTIEVKKEDEWIWHENDKYYTIASAYISYIYLSGRINYYQKLIDRYTYQY</sequence>
<protein>
    <submittedName>
        <fullName evidence="3">Uncharacterized protein</fullName>
    </submittedName>
</protein>
<reference evidence="4" key="1">
    <citation type="submission" date="2010-03" db="EMBL/GenBank/DDBJ databases">
        <title>The complete genome of Mycoplasma crocodyli MP145.</title>
        <authorList>
            <person name="Glass J.I."/>
            <person name="Durkin A.S."/>
            <person name="Hostetler J."/>
            <person name="Jackson J."/>
            <person name="Johnson J."/>
            <person name="May M.A."/>
            <person name="Paralanov V."/>
            <person name="Radune D."/>
            <person name="Szczypinski B."/>
            <person name="Brown D.R."/>
        </authorList>
    </citation>
    <scope>NUCLEOTIDE SEQUENCE [LARGE SCALE GENOMIC DNA]</scope>
    <source>
        <strain evidence="4">ATCC 51981 / MP145</strain>
    </source>
</reference>
<dbReference type="HOGENOM" id="CLU_039161_0_0_14"/>